<proteinExistence type="predicted"/>
<evidence type="ECO:0000313" key="2">
    <source>
        <dbReference type="EMBL" id="QJI04114.1"/>
    </source>
</evidence>
<protein>
    <submittedName>
        <fullName evidence="1">Uncharacterized protein</fullName>
    </submittedName>
</protein>
<reference evidence="1" key="1">
    <citation type="submission" date="2020-03" db="EMBL/GenBank/DDBJ databases">
        <title>The deep terrestrial virosphere.</title>
        <authorList>
            <person name="Holmfeldt K."/>
            <person name="Nilsson E."/>
            <person name="Simone D."/>
            <person name="Lopez-Fernandez M."/>
            <person name="Wu X."/>
            <person name="de Brujin I."/>
            <person name="Lundin D."/>
            <person name="Andersson A."/>
            <person name="Bertilsson S."/>
            <person name="Dopson M."/>
        </authorList>
    </citation>
    <scope>NUCLEOTIDE SEQUENCE</scope>
    <source>
        <strain evidence="1">TM448A02610</strain>
        <strain evidence="2">TM448B06079</strain>
    </source>
</reference>
<dbReference type="AlphaFoldDB" id="A0A6H1ZYD0"/>
<gene>
    <name evidence="1" type="ORF">TM448A02610_0018</name>
    <name evidence="2" type="ORF">TM448B06079_0010</name>
</gene>
<evidence type="ECO:0000313" key="1">
    <source>
        <dbReference type="EMBL" id="QJA52327.1"/>
    </source>
</evidence>
<name>A0A6H1ZYD0_9ZZZZ</name>
<dbReference type="EMBL" id="MT145149">
    <property type="protein sequence ID" value="QJI04114.1"/>
    <property type="molecule type" value="Genomic_DNA"/>
</dbReference>
<dbReference type="EMBL" id="MT144330">
    <property type="protein sequence ID" value="QJA52327.1"/>
    <property type="molecule type" value="Genomic_DNA"/>
</dbReference>
<organism evidence="1">
    <name type="scientific">viral metagenome</name>
    <dbReference type="NCBI Taxonomy" id="1070528"/>
    <lineage>
        <taxon>unclassified sequences</taxon>
        <taxon>metagenomes</taxon>
        <taxon>organismal metagenomes</taxon>
    </lineage>
</organism>
<sequence length="138" mass="16196">MSGKGKIDSIEKEKRIYQISLLLRRKPMSFIVEFMRQNWGLEKAQAYRYIASARKEWQKYYANIKSSGIGYHIAQVRDLKDKAFANEDIRLALDITKEEAKLMGIYPAEKHEITERKVIILGRKKEGEEKDKEEKGNE</sequence>
<accession>A0A6H1ZYD0</accession>